<feature type="chain" id="PRO_5042224958" description="Glycoside hydrolase/deacetylase" evidence="6">
    <location>
        <begin position="18"/>
        <end position="423"/>
    </location>
</feature>
<dbReference type="Pfam" id="PF01522">
    <property type="entry name" value="Polysacc_deac_1"/>
    <property type="match status" value="1"/>
</dbReference>
<feature type="domain" description="ShKT" evidence="7">
    <location>
        <begin position="112"/>
        <end position="149"/>
    </location>
</feature>
<evidence type="ECO:0000256" key="1">
    <source>
        <dbReference type="ARBA" id="ARBA00001941"/>
    </source>
</evidence>
<dbReference type="GO" id="GO:0016810">
    <property type="term" value="F:hydrolase activity, acting on carbon-nitrogen (but not peptide) bonds"/>
    <property type="evidence" value="ECO:0007669"/>
    <property type="project" value="InterPro"/>
</dbReference>
<proteinExistence type="predicted"/>
<evidence type="ECO:0000259" key="8">
    <source>
        <dbReference type="PROSITE" id="PS51677"/>
    </source>
</evidence>
<evidence type="ECO:0000259" key="7">
    <source>
        <dbReference type="PROSITE" id="PS51670"/>
    </source>
</evidence>
<evidence type="ECO:0008006" key="11">
    <source>
        <dbReference type="Google" id="ProtNLM"/>
    </source>
</evidence>
<dbReference type="EMBL" id="JADGJD010000025">
    <property type="protein sequence ID" value="KAJ3056665.1"/>
    <property type="molecule type" value="Genomic_DNA"/>
</dbReference>
<keyword evidence="3 6" id="KW-0732">Signal</keyword>
<name>A0AAD5SK07_9FUNG</name>
<dbReference type="PANTHER" id="PTHR46471">
    <property type="entry name" value="CHITIN DEACETYLASE"/>
    <property type="match status" value="1"/>
</dbReference>
<evidence type="ECO:0000256" key="4">
    <source>
        <dbReference type="ARBA" id="ARBA00022801"/>
    </source>
</evidence>
<dbReference type="AlphaFoldDB" id="A0AAD5SK07"/>
<comment type="caution">
    <text evidence="9">The sequence shown here is derived from an EMBL/GenBank/DDBJ whole genome shotgun (WGS) entry which is preliminary data.</text>
</comment>
<dbReference type="GO" id="GO:0005975">
    <property type="term" value="P:carbohydrate metabolic process"/>
    <property type="evidence" value="ECO:0007669"/>
    <property type="project" value="InterPro"/>
</dbReference>
<evidence type="ECO:0000313" key="9">
    <source>
        <dbReference type="EMBL" id="KAJ3056665.1"/>
    </source>
</evidence>
<protein>
    <recommendedName>
        <fullName evidence="11">Glycoside hydrolase/deacetylase</fullName>
    </recommendedName>
</protein>
<reference evidence="9" key="1">
    <citation type="submission" date="2020-05" db="EMBL/GenBank/DDBJ databases">
        <title>Phylogenomic resolution of chytrid fungi.</title>
        <authorList>
            <person name="Stajich J.E."/>
            <person name="Amses K."/>
            <person name="Simmons R."/>
            <person name="Seto K."/>
            <person name="Myers J."/>
            <person name="Bonds A."/>
            <person name="Quandt C.A."/>
            <person name="Barry K."/>
            <person name="Liu P."/>
            <person name="Grigoriev I."/>
            <person name="Longcore J.E."/>
            <person name="James T.Y."/>
        </authorList>
    </citation>
    <scope>NUCLEOTIDE SEQUENCE</scope>
    <source>
        <strain evidence="9">JEL0318</strain>
    </source>
</reference>
<accession>A0AAD5SK07</accession>
<evidence type="ECO:0000256" key="5">
    <source>
        <dbReference type="ARBA" id="ARBA00023277"/>
    </source>
</evidence>
<gene>
    <name evidence="9" type="ORF">HK097_005342</name>
</gene>
<sequence>MLVKLLFLAALATSATAAPGLGLGITIGGSSGLGLGVTSGGETCTATITNTVTATVTDVATVSNTVTDTITSVQPASTVTSVQFSTVVSTKTDTKTVTVTAAAAATTTAAVCEDVAVPGDTYGCANQASWGNCGASWMAGYCKKSCGTCPAPACEDKAVPGDTYGCELQASWGNCAASWMSGYCQKSCGTCPGAKQAIQTYKTCKNPNTLAIAFDDGATLNQQAVIDQFNAVGGKTTFFTTGHLYQCIYNASAVQSLRNAFASGHQIASHTWNHPDLTTLDATAQTNEIVKLEDALQKIIGAKPTFIRPPYLSSNAAVKEVLTYLDYRAIITDNLDSQDWNGFSAAQGYANIVAGLEVNNYSGIVLAHENYAATVFDLLPQLIAYAQSNGIKLVTVSECIGDDVTKMYKSVGAQSERDSSWVC</sequence>
<dbReference type="InterPro" id="IPR011330">
    <property type="entry name" value="Glyco_hydro/deAcase_b/a-brl"/>
</dbReference>
<evidence type="ECO:0000256" key="3">
    <source>
        <dbReference type="ARBA" id="ARBA00022729"/>
    </source>
</evidence>
<keyword evidence="5" id="KW-0119">Carbohydrate metabolism</keyword>
<dbReference type="Proteomes" id="UP001212841">
    <property type="component" value="Unassembled WGS sequence"/>
</dbReference>
<dbReference type="InterPro" id="IPR003582">
    <property type="entry name" value="ShKT_dom"/>
</dbReference>
<dbReference type="SMART" id="SM00254">
    <property type="entry name" value="ShKT"/>
    <property type="match status" value="2"/>
</dbReference>
<evidence type="ECO:0000256" key="2">
    <source>
        <dbReference type="ARBA" id="ARBA00022723"/>
    </source>
</evidence>
<dbReference type="SUPFAM" id="SSF88713">
    <property type="entry name" value="Glycoside hydrolase/deacetylase"/>
    <property type="match status" value="1"/>
</dbReference>
<comment type="cofactor">
    <cofactor evidence="1">
        <name>Co(2+)</name>
        <dbReference type="ChEBI" id="CHEBI:48828"/>
    </cofactor>
</comment>
<evidence type="ECO:0000313" key="10">
    <source>
        <dbReference type="Proteomes" id="UP001212841"/>
    </source>
</evidence>
<dbReference type="InterPro" id="IPR002509">
    <property type="entry name" value="NODB_dom"/>
</dbReference>
<keyword evidence="4" id="KW-0378">Hydrolase</keyword>
<dbReference type="GO" id="GO:0046872">
    <property type="term" value="F:metal ion binding"/>
    <property type="evidence" value="ECO:0007669"/>
    <property type="project" value="UniProtKB-KW"/>
</dbReference>
<feature type="domain" description="ShKT" evidence="7">
    <location>
        <begin position="154"/>
        <end position="191"/>
    </location>
</feature>
<dbReference type="PROSITE" id="PS51677">
    <property type="entry name" value="NODB"/>
    <property type="match status" value="1"/>
</dbReference>
<feature type="signal peptide" evidence="6">
    <location>
        <begin position="1"/>
        <end position="17"/>
    </location>
</feature>
<keyword evidence="10" id="KW-1185">Reference proteome</keyword>
<evidence type="ECO:0000256" key="6">
    <source>
        <dbReference type="SAM" id="SignalP"/>
    </source>
</evidence>
<feature type="domain" description="NodB homology" evidence="8">
    <location>
        <begin position="208"/>
        <end position="394"/>
    </location>
</feature>
<keyword evidence="2" id="KW-0479">Metal-binding</keyword>
<dbReference type="Gene3D" id="3.20.20.370">
    <property type="entry name" value="Glycoside hydrolase/deacetylase"/>
    <property type="match status" value="1"/>
</dbReference>
<dbReference type="PANTHER" id="PTHR46471:SF9">
    <property type="entry name" value="CHITIN DEACETYLASE"/>
    <property type="match status" value="1"/>
</dbReference>
<dbReference type="PROSITE" id="PS51670">
    <property type="entry name" value="SHKT"/>
    <property type="match status" value="2"/>
</dbReference>
<organism evidence="9 10">
    <name type="scientific">Rhizophlyctis rosea</name>
    <dbReference type="NCBI Taxonomy" id="64517"/>
    <lineage>
        <taxon>Eukaryota</taxon>
        <taxon>Fungi</taxon>
        <taxon>Fungi incertae sedis</taxon>
        <taxon>Chytridiomycota</taxon>
        <taxon>Chytridiomycota incertae sedis</taxon>
        <taxon>Chytridiomycetes</taxon>
        <taxon>Rhizophlyctidales</taxon>
        <taxon>Rhizophlyctidaceae</taxon>
        <taxon>Rhizophlyctis</taxon>
    </lineage>
</organism>